<organism evidence="1 2">
    <name type="scientific">Trichonephila inaurata madagascariensis</name>
    <dbReference type="NCBI Taxonomy" id="2747483"/>
    <lineage>
        <taxon>Eukaryota</taxon>
        <taxon>Metazoa</taxon>
        <taxon>Ecdysozoa</taxon>
        <taxon>Arthropoda</taxon>
        <taxon>Chelicerata</taxon>
        <taxon>Arachnida</taxon>
        <taxon>Araneae</taxon>
        <taxon>Araneomorphae</taxon>
        <taxon>Entelegynae</taxon>
        <taxon>Araneoidea</taxon>
        <taxon>Nephilidae</taxon>
        <taxon>Trichonephila</taxon>
        <taxon>Trichonephila inaurata</taxon>
    </lineage>
</organism>
<accession>A0A8X6WYQ9</accession>
<evidence type="ECO:0000313" key="2">
    <source>
        <dbReference type="Proteomes" id="UP000886998"/>
    </source>
</evidence>
<keyword evidence="2" id="KW-1185">Reference proteome</keyword>
<name>A0A8X6WYQ9_9ARAC</name>
<proteinExistence type="predicted"/>
<reference evidence="1" key="1">
    <citation type="submission" date="2020-08" db="EMBL/GenBank/DDBJ databases">
        <title>Multicomponent nature underlies the extraordinary mechanical properties of spider dragline silk.</title>
        <authorList>
            <person name="Kono N."/>
            <person name="Nakamura H."/>
            <person name="Mori M."/>
            <person name="Yoshida Y."/>
            <person name="Ohtoshi R."/>
            <person name="Malay A.D."/>
            <person name="Moran D.A.P."/>
            <person name="Tomita M."/>
            <person name="Numata K."/>
            <person name="Arakawa K."/>
        </authorList>
    </citation>
    <scope>NUCLEOTIDE SEQUENCE</scope>
</reference>
<protein>
    <submittedName>
        <fullName evidence="1">Uncharacterized protein</fullName>
    </submittedName>
</protein>
<dbReference type="EMBL" id="BMAV01003364">
    <property type="protein sequence ID" value="GFY42869.1"/>
    <property type="molecule type" value="Genomic_DNA"/>
</dbReference>
<comment type="caution">
    <text evidence="1">The sequence shown here is derived from an EMBL/GenBank/DDBJ whole genome shotgun (WGS) entry which is preliminary data.</text>
</comment>
<sequence length="86" mass="9475">MEMSDVNLYECTHWSSVFIILKKSCLMKRSSLVKFLNCGVHAHGKKAVEDRLRSKHLSTSTNGNNIVPLNIHLAAALKAALSGHDS</sequence>
<dbReference type="Proteomes" id="UP000886998">
    <property type="component" value="Unassembled WGS sequence"/>
</dbReference>
<dbReference type="AlphaFoldDB" id="A0A8X6WYQ9"/>
<gene>
    <name evidence="1" type="ORF">TNIN_169911</name>
</gene>
<evidence type="ECO:0000313" key="1">
    <source>
        <dbReference type="EMBL" id="GFY42869.1"/>
    </source>
</evidence>